<dbReference type="InterPro" id="IPR001706">
    <property type="entry name" value="Ribosomal_bL35"/>
</dbReference>
<dbReference type="GO" id="GO:0005840">
    <property type="term" value="C:ribosome"/>
    <property type="evidence" value="ECO:0007669"/>
    <property type="project" value="UniProtKB-KW"/>
</dbReference>
<name>A0A9P0QUL6_9ASCO</name>
<gene>
    <name evidence="5" type="ORF">CLIB1423_19S01310</name>
</gene>
<dbReference type="Pfam" id="PF01632">
    <property type="entry name" value="Ribosomal_L35p"/>
    <property type="match status" value="1"/>
</dbReference>
<dbReference type="InterPro" id="IPR037229">
    <property type="entry name" value="Ribosomal_bL35_sf"/>
</dbReference>
<dbReference type="EMBL" id="CAKXYY010000019">
    <property type="protein sequence ID" value="CAH2354831.1"/>
    <property type="molecule type" value="Genomic_DNA"/>
</dbReference>
<dbReference type="InterPro" id="IPR018265">
    <property type="entry name" value="Ribosomal_bL35_CS"/>
</dbReference>
<organism evidence="5 6">
    <name type="scientific">[Candida] railenensis</name>
    <dbReference type="NCBI Taxonomy" id="45579"/>
    <lineage>
        <taxon>Eukaryota</taxon>
        <taxon>Fungi</taxon>
        <taxon>Dikarya</taxon>
        <taxon>Ascomycota</taxon>
        <taxon>Saccharomycotina</taxon>
        <taxon>Pichiomycetes</taxon>
        <taxon>Debaryomycetaceae</taxon>
        <taxon>Kurtzmaniella</taxon>
    </lineage>
</organism>
<dbReference type="PRINTS" id="PR00064">
    <property type="entry name" value="RIBOSOMALL35"/>
</dbReference>
<comment type="caution">
    <text evidence="5">The sequence shown here is derived from an EMBL/GenBank/DDBJ whole genome shotgun (WGS) entry which is preliminary data.</text>
</comment>
<evidence type="ECO:0000313" key="5">
    <source>
        <dbReference type="EMBL" id="CAH2354831.1"/>
    </source>
</evidence>
<comment type="similarity">
    <text evidence="1 4">Belongs to the bacterial ribosomal protein bL35 family.</text>
</comment>
<dbReference type="InterPro" id="IPR021137">
    <property type="entry name" value="Ribosomal_bL35-like"/>
</dbReference>
<dbReference type="OrthoDB" id="162638at2759"/>
<keyword evidence="3 4" id="KW-0687">Ribonucleoprotein</keyword>
<protein>
    <recommendedName>
        <fullName evidence="4">50S ribosomal protein L35</fullName>
    </recommendedName>
</protein>
<dbReference type="Proteomes" id="UP000837801">
    <property type="component" value="Unassembled WGS sequence"/>
</dbReference>
<evidence type="ECO:0000256" key="2">
    <source>
        <dbReference type="ARBA" id="ARBA00022980"/>
    </source>
</evidence>
<dbReference type="GO" id="GO:1990904">
    <property type="term" value="C:ribonucleoprotein complex"/>
    <property type="evidence" value="ECO:0007669"/>
    <property type="project" value="UniProtKB-KW"/>
</dbReference>
<evidence type="ECO:0000256" key="3">
    <source>
        <dbReference type="ARBA" id="ARBA00023274"/>
    </source>
</evidence>
<dbReference type="Gene3D" id="4.10.410.60">
    <property type="match status" value="1"/>
</dbReference>
<proteinExistence type="inferred from homology"/>
<evidence type="ECO:0000313" key="6">
    <source>
        <dbReference type="Proteomes" id="UP000837801"/>
    </source>
</evidence>
<dbReference type="SUPFAM" id="SSF143034">
    <property type="entry name" value="L35p-like"/>
    <property type="match status" value="1"/>
</dbReference>
<dbReference type="GO" id="GO:0006412">
    <property type="term" value="P:translation"/>
    <property type="evidence" value="ECO:0007669"/>
    <property type="project" value="InterPro"/>
</dbReference>
<evidence type="ECO:0000256" key="1">
    <source>
        <dbReference type="ARBA" id="ARBA00006598"/>
    </source>
</evidence>
<sequence length="94" mass="10228">MFGSIVSTLKVAFIRQQAMASPMMQVRNKMKSHKGAVKRFIITGTGIKRKSASRNHGNGGWSQRTLGGLDGFSKVTTKGGHLAKLTKKQLATRI</sequence>
<keyword evidence="6" id="KW-1185">Reference proteome</keyword>
<reference evidence="5" key="1">
    <citation type="submission" date="2022-03" db="EMBL/GenBank/DDBJ databases">
        <authorList>
            <person name="Legras J.-L."/>
            <person name="Devillers H."/>
            <person name="Grondin C."/>
        </authorList>
    </citation>
    <scope>NUCLEOTIDE SEQUENCE</scope>
    <source>
        <strain evidence="5">CLIB 1423</strain>
    </source>
</reference>
<dbReference type="GO" id="GO:0003735">
    <property type="term" value="F:structural constituent of ribosome"/>
    <property type="evidence" value="ECO:0007669"/>
    <property type="project" value="InterPro"/>
</dbReference>
<accession>A0A9P0QUL6</accession>
<keyword evidence="2 4" id="KW-0689">Ribosomal protein</keyword>
<dbReference type="AlphaFoldDB" id="A0A9P0QUL6"/>
<dbReference type="PROSITE" id="PS00936">
    <property type="entry name" value="RIBOSOMAL_L35"/>
    <property type="match status" value="1"/>
</dbReference>
<evidence type="ECO:0000256" key="4">
    <source>
        <dbReference type="RuleBase" id="RU000568"/>
    </source>
</evidence>